<comment type="caution">
    <text evidence="2">The sequence shown here is derived from an EMBL/GenBank/DDBJ whole genome shotgun (WGS) entry which is preliminary data.</text>
</comment>
<gene>
    <name evidence="2" type="ORF">ACFYZM_30845</name>
</gene>
<protein>
    <recommendedName>
        <fullName evidence="4">Secreted protein</fullName>
    </recommendedName>
</protein>
<organism evidence="2 3">
    <name type="scientific">Streptomyces nondiastaticus</name>
    <dbReference type="NCBI Taxonomy" id="3154512"/>
    <lineage>
        <taxon>Bacteria</taxon>
        <taxon>Bacillati</taxon>
        <taxon>Actinomycetota</taxon>
        <taxon>Actinomycetes</taxon>
        <taxon>Kitasatosporales</taxon>
        <taxon>Streptomycetaceae</taxon>
        <taxon>Streptomyces</taxon>
    </lineage>
</organism>
<dbReference type="RefSeq" id="WP_388633438.1">
    <property type="nucleotide sequence ID" value="NZ_JBIAUT010000016.1"/>
</dbReference>
<feature type="compositionally biased region" description="Gly residues" evidence="1">
    <location>
        <begin position="7"/>
        <end position="21"/>
    </location>
</feature>
<sequence>MAAAKTGPGGSRGSASGGAGDGKISAGAQVSGVQTTVNGGSEGSKTKALTPQNSNWTPPACWYEPVISPKDLKERIETLEKDKPIFGMGGFGQIFAGLYKVIYQTDKYDDYNMAKQGKGMFWGPVVNPARKDDPEAMSCDKLPFWVDDNTTPDIPLAVSPKILAEYAYDELPIPSTDFSMSPDGKQTVNLSTWIWADKARFKPVSVTASLPHTNLSATTTATPVSLKLEPGTGEATLHPASGECPINADGSIGSPYSDAKKNDSPPCGLTYLRASTKSGTYPLKATVTWKISWKSSTGEGGDLPTGTYGKTTAVTVQEIQAVNR</sequence>
<reference evidence="2 3" key="1">
    <citation type="submission" date="2024-10" db="EMBL/GenBank/DDBJ databases">
        <title>The Natural Products Discovery Center: Release of the First 8490 Sequenced Strains for Exploring Actinobacteria Biosynthetic Diversity.</title>
        <authorList>
            <person name="Kalkreuter E."/>
            <person name="Kautsar S.A."/>
            <person name="Yang D."/>
            <person name="Bader C.D."/>
            <person name="Teijaro C.N."/>
            <person name="Fluegel L."/>
            <person name="Davis C.M."/>
            <person name="Simpson J.R."/>
            <person name="Lauterbach L."/>
            <person name="Steele A.D."/>
            <person name="Gui C."/>
            <person name="Meng S."/>
            <person name="Li G."/>
            <person name="Viehrig K."/>
            <person name="Ye F."/>
            <person name="Su P."/>
            <person name="Kiefer A.F."/>
            <person name="Nichols A."/>
            <person name="Cepeda A.J."/>
            <person name="Yan W."/>
            <person name="Fan B."/>
            <person name="Jiang Y."/>
            <person name="Adhikari A."/>
            <person name="Zheng C.-J."/>
            <person name="Schuster L."/>
            <person name="Cowan T.M."/>
            <person name="Smanski M.J."/>
            <person name="Chevrette M.G."/>
            <person name="De Carvalho L.P.S."/>
            <person name="Shen B."/>
        </authorList>
    </citation>
    <scope>NUCLEOTIDE SEQUENCE [LARGE SCALE GENOMIC DNA]</scope>
    <source>
        <strain evidence="2 3">NPDC001650</strain>
    </source>
</reference>
<dbReference type="Proteomes" id="UP001602123">
    <property type="component" value="Unassembled WGS sequence"/>
</dbReference>
<name>A0ABW6U741_9ACTN</name>
<evidence type="ECO:0000313" key="3">
    <source>
        <dbReference type="Proteomes" id="UP001602123"/>
    </source>
</evidence>
<feature type="region of interest" description="Disordered" evidence="1">
    <location>
        <begin position="1"/>
        <end position="54"/>
    </location>
</feature>
<accession>A0ABW6U741</accession>
<evidence type="ECO:0000256" key="1">
    <source>
        <dbReference type="SAM" id="MobiDB-lite"/>
    </source>
</evidence>
<evidence type="ECO:0008006" key="4">
    <source>
        <dbReference type="Google" id="ProtNLM"/>
    </source>
</evidence>
<keyword evidence="3" id="KW-1185">Reference proteome</keyword>
<evidence type="ECO:0000313" key="2">
    <source>
        <dbReference type="EMBL" id="MFF4220645.1"/>
    </source>
</evidence>
<proteinExistence type="predicted"/>
<dbReference type="EMBL" id="JBIAUT010000016">
    <property type="protein sequence ID" value="MFF4220645.1"/>
    <property type="molecule type" value="Genomic_DNA"/>
</dbReference>